<organism evidence="1 2">
    <name type="scientific">Gemmobacter megaterium</name>
    <dbReference type="NCBI Taxonomy" id="1086013"/>
    <lineage>
        <taxon>Bacteria</taxon>
        <taxon>Pseudomonadati</taxon>
        <taxon>Pseudomonadota</taxon>
        <taxon>Alphaproteobacteria</taxon>
        <taxon>Rhodobacterales</taxon>
        <taxon>Paracoccaceae</taxon>
        <taxon>Gemmobacter</taxon>
    </lineage>
</organism>
<evidence type="ECO:0000313" key="2">
    <source>
        <dbReference type="Proteomes" id="UP000186141"/>
    </source>
</evidence>
<reference evidence="1 2" key="1">
    <citation type="submission" date="2017-01" db="EMBL/GenBank/DDBJ databases">
        <authorList>
            <person name="Mah S.A."/>
            <person name="Swanson W.J."/>
            <person name="Moy G.W."/>
            <person name="Vacquier V.D."/>
        </authorList>
    </citation>
    <scope>NUCLEOTIDE SEQUENCE [LARGE SCALE GENOMIC DNA]</scope>
    <source>
        <strain evidence="1 2">DSM 26375</strain>
    </source>
</reference>
<protein>
    <submittedName>
        <fullName evidence="1">Uncharacterized protein</fullName>
    </submittedName>
</protein>
<keyword evidence="2" id="KW-1185">Reference proteome</keyword>
<gene>
    <name evidence="1" type="ORF">SAMN05421774_1278</name>
</gene>
<sequence>MLCQFLLNTVHHLQRHPMAFPQFWRAVRAVQHKHGFTICRDNVDMGRAVIVHIDSHAQAIEAKDSRHW</sequence>
<dbReference type="Proteomes" id="UP000186141">
    <property type="component" value="Unassembled WGS sequence"/>
</dbReference>
<dbReference type="AlphaFoldDB" id="A0A1N7QSF4"/>
<evidence type="ECO:0000313" key="1">
    <source>
        <dbReference type="EMBL" id="SIT25822.1"/>
    </source>
</evidence>
<accession>A0A1N7QSF4</accession>
<dbReference type="EMBL" id="FTOT01000027">
    <property type="protein sequence ID" value="SIT25822.1"/>
    <property type="molecule type" value="Genomic_DNA"/>
</dbReference>
<name>A0A1N7QSF4_9RHOB</name>
<proteinExistence type="predicted"/>